<proteinExistence type="predicted"/>
<dbReference type="PANTHER" id="PTHR15605:SF2">
    <property type="entry name" value="KINESIN-ASSOCIATED PROTEIN 3"/>
    <property type="match status" value="1"/>
</dbReference>
<dbReference type="GO" id="GO:0005930">
    <property type="term" value="C:axoneme"/>
    <property type="evidence" value="ECO:0007669"/>
    <property type="project" value="TreeGrafter"/>
</dbReference>
<dbReference type="GO" id="GO:0007018">
    <property type="term" value="P:microtubule-based movement"/>
    <property type="evidence" value="ECO:0007669"/>
    <property type="project" value="TreeGrafter"/>
</dbReference>
<dbReference type="WBParaSite" id="Hba_18968">
    <property type="protein sequence ID" value="Hba_18968"/>
    <property type="gene ID" value="Hba_18968"/>
</dbReference>
<dbReference type="GO" id="GO:0044782">
    <property type="term" value="P:cilium organization"/>
    <property type="evidence" value="ECO:0007669"/>
    <property type="project" value="TreeGrafter"/>
</dbReference>
<dbReference type="Proteomes" id="UP000095283">
    <property type="component" value="Unplaced"/>
</dbReference>
<dbReference type="GO" id="GO:0016939">
    <property type="term" value="C:kinesin II complex"/>
    <property type="evidence" value="ECO:0007669"/>
    <property type="project" value="TreeGrafter"/>
</dbReference>
<dbReference type="Pfam" id="PF05804">
    <property type="entry name" value="KAP"/>
    <property type="match status" value="1"/>
</dbReference>
<reference evidence="2" key="1">
    <citation type="submission" date="2016-11" db="UniProtKB">
        <authorList>
            <consortium name="WormBaseParasite"/>
        </authorList>
    </citation>
    <scope>IDENTIFICATION</scope>
</reference>
<dbReference type="GO" id="GO:0019894">
    <property type="term" value="F:kinesin binding"/>
    <property type="evidence" value="ECO:0007669"/>
    <property type="project" value="InterPro"/>
</dbReference>
<accession>A0A1I7XMF8</accession>
<dbReference type="PANTHER" id="PTHR15605">
    <property type="entry name" value="KINESIN-ASSOCIATED PROTEINS"/>
    <property type="match status" value="1"/>
</dbReference>
<organism evidence="1 2">
    <name type="scientific">Heterorhabditis bacteriophora</name>
    <name type="common">Entomopathogenic nematode worm</name>
    <dbReference type="NCBI Taxonomy" id="37862"/>
    <lineage>
        <taxon>Eukaryota</taxon>
        <taxon>Metazoa</taxon>
        <taxon>Ecdysozoa</taxon>
        <taxon>Nematoda</taxon>
        <taxon>Chromadorea</taxon>
        <taxon>Rhabditida</taxon>
        <taxon>Rhabditina</taxon>
        <taxon>Rhabditomorpha</taxon>
        <taxon>Strongyloidea</taxon>
        <taxon>Heterorhabditidae</taxon>
        <taxon>Heterorhabditis</taxon>
    </lineage>
</organism>
<evidence type="ECO:0000313" key="1">
    <source>
        <dbReference type="Proteomes" id="UP000095283"/>
    </source>
</evidence>
<sequence>MFEIPDIDVHLATHINLKDLNSDVDISVLAEVILEKCSIIPDHLRHELEQVLFYLQKRTNSVNRKSTSSISSLLNENGLTCSIKADIDQIENYIELFYENVADKNRGVLCILELTKTISNLQYLIENETLIGALARVFREDWRKNFDLGTNIIKIFVELSSYNQFQATLSHHRIGALCLNAIEYELRRGDIWADSIRNGDEKTAKKCRLAIRKQHILLAACINLLINLAHDVSVELKMVRRDIVPMLLKCLDYRDSRELILVTVQFLLKLSIFEENKAIMLMRDILSGGGSEVTKAVLLNACIERRNAQLVCGPDGQGLCNGHHLVSWMGEQLKSILNGREPLQLQLVIMCGSMARQLEAARNLIPLLDVFLQLLHCE</sequence>
<dbReference type="SMART" id="SM01297">
    <property type="entry name" value="KAP"/>
    <property type="match status" value="1"/>
</dbReference>
<name>A0A1I7XMF8_HETBA</name>
<keyword evidence="1" id="KW-1185">Reference proteome</keyword>
<dbReference type="AlphaFoldDB" id="A0A1I7XMF8"/>
<evidence type="ECO:0000313" key="2">
    <source>
        <dbReference type="WBParaSite" id="Hba_18968"/>
    </source>
</evidence>
<dbReference type="GO" id="GO:0035869">
    <property type="term" value="C:ciliary transition zone"/>
    <property type="evidence" value="ECO:0007669"/>
    <property type="project" value="TreeGrafter"/>
</dbReference>
<protein>
    <submittedName>
        <fullName evidence="2">Kinesin-associated protein 3</fullName>
    </submittedName>
</protein>
<dbReference type="InterPro" id="IPR008658">
    <property type="entry name" value="KAP3"/>
</dbReference>